<evidence type="ECO:0008006" key="5">
    <source>
        <dbReference type="Google" id="ProtNLM"/>
    </source>
</evidence>
<sequence>MSDVTGPVMRHPSSSSSQSSDGAEVTKPKYKDNIVMFDISWFYQLLPFGLGLDHDPILWFVKDWTGIVAVIGTWILLISGEIIFFLFVILPFRNPLYRVLNGAFNLICALLGLVAHFQATFTNPGAVPRGNATKENIAKMGLKEGQVVYKCPKCISIKPDRAHHCSSISVFCHAMPYTCPYTTLLSALGVTGKYFISECIRFSPAATTIFMIFLLFESLLFGLFTGIMCGTQVSGICSDETGIESLKKERATWERKSSWHSLSAVFGYPFSMLWLSPFHNPNIHRPHYYYQYEV</sequence>
<comment type="caution">
    <text evidence="3">The sequence shown here is derived from an EMBL/GenBank/DDBJ whole genome shotgun (WGS) entry which is preliminary data.</text>
</comment>
<keyword evidence="2" id="KW-1133">Transmembrane helix</keyword>
<name>A0AAD9N3L8_9ANNE</name>
<dbReference type="PANTHER" id="PTHR12246">
    <property type="entry name" value="PALMITOYLTRANSFERASE ZDHHC16"/>
    <property type="match status" value="1"/>
</dbReference>
<feature type="transmembrane region" description="Helical" evidence="2">
    <location>
        <begin position="208"/>
        <end position="228"/>
    </location>
</feature>
<evidence type="ECO:0000313" key="4">
    <source>
        <dbReference type="Proteomes" id="UP001208570"/>
    </source>
</evidence>
<evidence type="ECO:0000313" key="3">
    <source>
        <dbReference type="EMBL" id="KAK2153054.1"/>
    </source>
</evidence>
<accession>A0AAD9N3L8</accession>
<dbReference type="EMBL" id="JAODUP010000309">
    <property type="protein sequence ID" value="KAK2153054.1"/>
    <property type="molecule type" value="Genomic_DNA"/>
</dbReference>
<reference evidence="3" key="1">
    <citation type="journal article" date="2023" name="Mol. Biol. Evol.">
        <title>Third-Generation Sequencing Reveals the Adaptive Role of the Epigenome in Three Deep-Sea Polychaetes.</title>
        <authorList>
            <person name="Perez M."/>
            <person name="Aroh O."/>
            <person name="Sun Y."/>
            <person name="Lan Y."/>
            <person name="Juniper S.K."/>
            <person name="Young C.R."/>
            <person name="Angers B."/>
            <person name="Qian P.Y."/>
        </authorList>
    </citation>
    <scope>NUCLEOTIDE SEQUENCE</scope>
    <source>
        <strain evidence="3">P08H-3</strain>
    </source>
</reference>
<dbReference type="InterPro" id="IPR039859">
    <property type="entry name" value="PFA4/ZDH16/20/ERF2-like"/>
</dbReference>
<dbReference type="Proteomes" id="UP001208570">
    <property type="component" value="Unassembled WGS sequence"/>
</dbReference>
<dbReference type="PROSITE" id="PS50216">
    <property type="entry name" value="DHHC"/>
    <property type="match status" value="1"/>
</dbReference>
<keyword evidence="2" id="KW-0472">Membrane</keyword>
<keyword evidence="4" id="KW-1185">Reference proteome</keyword>
<dbReference type="GO" id="GO:0016409">
    <property type="term" value="F:palmitoyltransferase activity"/>
    <property type="evidence" value="ECO:0007669"/>
    <property type="project" value="InterPro"/>
</dbReference>
<dbReference type="AlphaFoldDB" id="A0AAD9N3L8"/>
<evidence type="ECO:0000256" key="2">
    <source>
        <dbReference type="SAM" id="Phobius"/>
    </source>
</evidence>
<protein>
    <recommendedName>
        <fullName evidence="5">Palmitoyltransferase</fullName>
    </recommendedName>
</protein>
<evidence type="ECO:0000256" key="1">
    <source>
        <dbReference type="SAM" id="MobiDB-lite"/>
    </source>
</evidence>
<feature type="transmembrane region" description="Helical" evidence="2">
    <location>
        <begin position="102"/>
        <end position="121"/>
    </location>
</feature>
<feature type="region of interest" description="Disordered" evidence="1">
    <location>
        <begin position="1"/>
        <end position="25"/>
    </location>
</feature>
<proteinExistence type="predicted"/>
<feature type="transmembrane region" description="Helical" evidence="2">
    <location>
        <begin position="34"/>
        <end position="52"/>
    </location>
</feature>
<organism evidence="3 4">
    <name type="scientific">Paralvinella palmiformis</name>
    <dbReference type="NCBI Taxonomy" id="53620"/>
    <lineage>
        <taxon>Eukaryota</taxon>
        <taxon>Metazoa</taxon>
        <taxon>Spiralia</taxon>
        <taxon>Lophotrochozoa</taxon>
        <taxon>Annelida</taxon>
        <taxon>Polychaeta</taxon>
        <taxon>Sedentaria</taxon>
        <taxon>Canalipalpata</taxon>
        <taxon>Terebellida</taxon>
        <taxon>Terebelliformia</taxon>
        <taxon>Alvinellidae</taxon>
        <taxon>Paralvinella</taxon>
    </lineage>
</organism>
<gene>
    <name evidence="3" type="ORF">LSH36_309g00025</name>
</gene>
<keyword evidence="2" id="KW-0812">Transmembrane</keyword>
<feature type="transmembrane region" description="Helical" evidence="2">
    <location>
        <begin position="64"/>
        <end position="90"/>
    </location>
</feature>